<reference evidence="1 2" key="1">
    <citation type="submission" date="2023-03" db="EMBL/GenBank/DDBJ databases">
        <title>WGS of Gossypium arboreum.</title>
        <authorList>
            <person name="Yu D."/>
        </authorList>
    </citation>
    <scope>NUCLEOTIDE SEQUENCE [LARGE SCALE GENOMIC DNA]</scope>
    <source>
        <tissue evidence="1">Leaf</tissue>
    </source>
</reference>
<protein>
    <submittedName>
        <fullName evidence="1">Uncharacterized protein</fullName>
    </submittedName>
</protein>
<dbReference type="Proteomes" id="UP001358586">
    <property type="component" value="Chromosome 3"/>
</dbReference>
<organism evidence="1 2">
    <name type="scientific">Gossypium arboreum</name>
    <name type="common">Tree cotton</name>
    <name type="synonym">Gossypium nanking</name>
    <dbReference type="NCBI Taxonomy" id="29729"/>
    <lineage>
        <taxon>Eukaryota</taxon>
        <taxon>Viridiplantae</taxon>
        <taxon>Streptophyta</taxon>
        <taxon>Embryophyta</taxon>
        <taxon>Tracheophyta</taxon>
        <taxon>Spermatophyta</taxon>
        <taxon>Magnoliopsida</taxon>
        <taxon>eudicotyledons</taxon>
        <taxon>Gunneridae</taxon>
        <taxon>Pentapetalae</taxon>
        <taxon>rosids</taxon>
        <taxon>malvids</taxon>
        <taxon>Malvales</taxon>
        <taxon>Malvaceae</taxon>
        <taxon>Malvoideae</taxon>
        <taxon>Gossypium</taxon>
    </lineage>
</organism>
<gene>
    <name evidence="1" type="ORF">PVK06_009626</name>
</gene>
<dbReference type="EMBL" id="JARKNE010000003">
    <property type="protein sequence ID" value="KAK5840723.1"/>
    <property type="molecule type" value="Genomic_DNA"/>
</dbReference>
<keyword evidence="2" id="KW-1185">Reference proteome</keyword>
<proteinExistence type="predicted"/>
<evidence type="ECO:0000313" key="2">
    <source>
        <dbReference type="Proteomes" id="UP001358586"/>
    </source>
</evidence>
<name>A0ABR0QP35_GOSAR</name>
<sequence length="134" mass="15077">MLCLLNASGEHVSTNEKERFLLHETLTNSKITIDRTEIIDGGIKLLDKINAHPAPAQHRVELLIIGSSISGLNMLDVVCQLLLGIASQKQQLLLALIIIHRKTYVILWNQEIERLGRLHNGLVKDKRISSCLKR</sequence>
<comment type="caution">
    <text evidence="1">The sequence shown here is derived from an EMBL/GenBank/DDBJ whole genome shotgun (WGS) entry which is preliminary data.</text>
</comment>
<evidence type="ECO:0000313" key="1">
    <source>
        <dbReference type="EMBL" id="KAK5840723.1"/>
    </source>
</evidence>
<accession>A0ABR0QP35</accession>